<dbReference type="InterPro" id="IPR041667">
    <property type="entry name" value="Cupin_8"/>
</dbReference>
<keyword evidence="2" id="KW-0963">Cytoplasm</keyword>
<name>A0ABM1EC80_PRICU</name>
<evidence type="ECO:0000313" key="6">
    <source>
        <dbReference type="Proteomes" id="UP000695022"/>
    </source>
</evidence>
<dbReference type="PANTHER" id="PTHR12461">
    <property type="entry name" value="HYPOXIA-INDUCIBLE FACTOR 1 ALPHA INHIBITOR-RELATED"/>
    <property type="match status" value="1"/>
</dbReference>
<evidence type="ECO:0000256" key="2">
    <source>
        <dbReference type="ARBA" id="ARBA00022490"/>
    </source>
</evidence>
<evidence type="ECO:0000313" key="7">
    <source>
        <dbReference type="RefSeq" id="XP_014669801.1"/>
    </source>
</evidence>
<sequence>MDIFSVIEPTVFCGVIDRWKARRWDPTALASMLREKHFRVRIGMRDHRHRGTQFETDCMYIQATVQDVIEWSEGNASTINPLFGFNSKVYWAYIDYRYFTDVFGKTSEEVEAVDWSVFGFKESHGKDTTLWLGTKGAYTPCHYDSYGCNLVAQLYGRKCWTLFPPDDTERLKPIRIPYEESSIFCSENFSTDSQNCALLKDASPHIVTLHPGDVLLVPRHWWHLVENLETSISVNFWVDMPQLDDHERINEAITRVVMSCMMESEGAEAHWLNPTEGILPHMVNMELLQQAVFKVQQKRTRANHPHKRKHGNSEQTGDTKCARPTEQAVRDSPTSDVSTNSLAELAGDQTCSCPHSKVNLCDPTFIACKPDTCPEQSHCSASSCHFTLPEGASVKRVAKTSMETFFSRSAKPHRNEESAAKRQVLTSVLAESEFPASSMHREQVPIVENKVDLIEAHHQSDRHHSATMPNMSGVRGADLSSVLTSCLLHPTIVSQVSKLLLETYK</sequence>
<feature type="region of interest" description="Disordered" evidence="4">
    <location>
        <begin position="296"/>
        <end position="339"/>
    </location>
</feature>
<dbReference type="SMART" id="SM00558">
    <property type="entry name" value="JmjC"/>
    <property type="match status" value="1"/>
</dbReference>
<feature type="domain" description="JmjC" evidence="5">
    <location>
        <begin position="89"/>
        <end position="253"/>
    </location>
</feature>
<dbReference type="PANTHER" id="PTHR12461:SF43">
    <property type="entry name" value="HSPB1-ASSOCIATED PROTEIN 1"/>
    <property type="match status" value="1"/>
</dbReference>
<comment type="function">
    <text evidence="3">May play a role in cellular stress response.</text>
</comment>
<evidence type="ECO:0000259" key="5">
    <source>
        <dbReference type="PROSITE" id="PS51184"/>
    </source>
</evidence>
<dbReference type="PROSITE" id="PS51184">
    <property type="entry name" value="JMJC"/>
    <property type="match status" value="1"/>
</dbReference>
<comment type="subcellular location">
    <subcellularLocation>
        <location evidence="1">Cytoplasm</location>
    </subcellularLocation>
</comment>
<gene>
    <name evidence="7" type="primary">LOC106810849</name>
</gene>
<organism evidence="6 7">
    <name type="scientific">Priapulus caudatus</name>
    <name type="common">Priapulid worm</name>
    <dbReference type="NCBI Taxonomy" id="37621"/>
    <lineage>
        <taxon>Eukaryota</taxon>
        <taxon>Metazoa</taxon>
        <taxon>Ecdysozoa</taxon>
        <taxon>Scalidophora</taxon>
        <taxon>Priapulida</taxon>
        <taxon>Priapulimorpha</taxon>
        <taxon>Priapulimorphida</taxon>
        <taxon>Priapulidae</taxon>
        <taxon>Priapulus</taxon>
    </lineage>
</organism>
<dbReference type="GeneID" id="106810849"/>
<dbReference type="Pfam" id="PF13621">
    <property type="entry name" value="Cupin_8"/>
    <property type="match status" value="1"/>
</dbReference>
<evidence type="ECO:0000256" key="4">
    <source>
        <dbReference type="SAM" id="MobiDB-lite"/>
    </source>
</evidence>
<dbReference type="InterPro" id="IPR003347">
    <property type="entry name" value="JmjC_dom"/>
</dbReference>
<dbReference type="SUPFAM" id="SSF51197">
    <property type="entry name" value="Clavaminate synthase-like"/>
    <property type="match status" value="1"/>
</dbReference>
<accession>A0ABM1EC80</accession>
<dbReference type="Gene3D" id="2.60.120.650">
    <property type="entry name" value="Cupin"/>
    <property type="match status" value="1"/>
</dbReference>
<evidence type="ECO:0000256" key="3">
    <source>
        <dbReference type="ARBA" id="ARBA00037342"/>
    </source>
</evidence>
<dbReference type="RefSeq" id="XP_014669801.1">
    <property type="nucleotide sequence ID" value="XM_014814315.1"/>
</dbReference>
<proteinExistence type="predicted"/>
<evidence type="ECO:0000256" key="1">
    <source>
        <dbReference type="ARBA" id="ARBA00004496"/>
    </source>
</evidence>
<protein>
    <submittedName>
        <fullName evidence="7">HSPB1-associated protein 1-like isoform X1</fullName>
    </submittedName>
</protein>
<feature type="compositionally biased region" description="Basic residues" evidence="4">
    <location>
        <begin position="296"/>
        <end position="310"/>
    </location>
</feature>
<dbReference type="Proteomes" id="UP000695022">
    <property type="component" value="Unplaced"/>
</dbReference>
<reference evidence="7" key="1">
    <citation type="submission" date="2025-08" db="UniProtKB">
        <authorList>
            <consortium name="RefSeq"/>
        </authorList>
    </citation>
    <scope>IDENTIFICATION</scope>
</reference>
<keyword evidence="6" id="KW-1185">Reference proteome</keyword>